<evidence type="ECO:0000313" key="1">
    <source>
        <dbReference type="EMBL" id="CAB4203955.1"/>
    </source>
</evidence>
<dbReference type="SUPFAM" id="SSF56300">
    <property type="entry name" value="Metallo-dependent phosphatases"/>
    <property type="match status" value="1"/>
</dbReference>
<evidence type="ECO:0008006" key="3">
    <source>
        <dbReference type="Google" id="ProtNLM"/>
    </source>
</evidence>
<reference evidence="2" key="1">
    <citation type="submission" date="2020-05" db="EMBL/GenBank/DDBJ databases">
        <authorList>
            <person name="Chiriac C."/>
            <person name="Salcher M."/>
            <person name="Ghai R."/>
            <person name="Kavagutti S V."/>
        </authorList>
    </citation>
    <scope>NUCLEOTIDE SEQUENCE</scope>
</reference>
<evidence type="ECO:0000313" key="2">
    <source>
        <dbReference type="EMBL" id="CAB5230133.1"/>
    </source>
</evidence>
<accession>A0A6J7XJK7</accession>
<organism evidence="2">
    <name type="scientific">uncultured Caudovirales phage</name>
    <dbReference type="NCBI Taxonomy" id="2100421"/>
    <lineage>
        <taxon>Viruses</taxon>
        <taxon>Duplodnaviria</taxon>
        <taxon>Heunggongvirae</taxon>
        <taxon>Uroviricota</taxon>
        <taxon>Caudoviricetes</taxon>
        <taxon>Peduoviridae</taxon>
        <taxon>Maltschvirus</taxon>
        <taxon>Maltschvirus maltsch</taxon>
    </lineage>
</organism>
<dbReference type="InterPro" id="IPR029052">
    <property type="entry name" value="Metallo-depent_PP-like"/>
</dbReference>
<sequence length="354" mass="39915">MSLKDEIDTDGTELLRAEILKTKRERDSAIGEMARIATRLEQVQRSLDLVEQVETAELQPVKWLMPTAKLKPSAATLVLMLSDLHLDEIVEPEEVDGLNAYNRAIARMRMERWVQNVVKIARHHLAGMKYDGCVLLLGGDTFSGDIHEELKETNEDTLLGSLLYWAEHLASAVDALAGEFKHVHVAAVAGNHGRTTRKPRAKMRARTNFDWLLAKMLERHFTSDKRVTFQIPEGTDALVAIYDSHHLLTHGDQTQGGGSIGGIYPPIMRMRARKAQRYLATGKSFDTLWLGHWHQYLPSPSMVVNGSTKGYDEYAYVCNFSYEPPQQALAIVVPEKGITIQAPIFVMDRKREGW</sequence>
<dbReference type="EMBL" id="LR797342">
    <property type="protein sequence ID" value="CAB4203955.1"/>
    <property type="molecule type" value="Genomic_DNA"/>
</dbReference>
<proteinExistence type="predicted"/>
<protein>
    <recommendedName>
        <fullName evidence="3">Calcineurin-like phosphoesterase domain-containing protein</fullName>
    </recommendedName>
</protein>
<gene>
    <name evidence="1" type="ORF">UFOVP1389_13</name>
    <name evidence="2" type="ORF">UFOVP1566_43</name>
</gene>
<name>A0A6J7XJK7_9CAUD</name>
<dbReference type="EMBL" id="LR798417">
    <property type="protein sequence ID" value="CAB5230133.1"/>
    <property type="molecule type" value="Genomic_DNA"/>
</dbReference>